<dbReference type="InterPro" id="IPR019292">
    <property type="entry name" value="McrC"/>
</dbReference>
<dbReference type="Pfam" id="PF10117">
    <property type="entry name" value="McrBC"/>
    <property type="match status" value="1"/>
</dbReference>
<reference evidence="1 2" key="1">
    <citation type="submission" date="2021-08" db="EMBL/GenBank/DDBJ databases">
        <title>Helicobacter spp. isolated from feces of Anatolian Ground Squirrel (Spermophilus xanthoprymnus) in Turkey.</title>
        <authorList>
            <person name="Aydin F."/>
            <person name="Abay S."/>
            <person name="Kayman T."/>
            <person name="Karakaya E."/>
            <person name="Saticioglu I.B."/>
        </authorList>
    </citation>
    <scope>NUCLEOTIDE SEQUENCE [LARGE SCALE GENOMIC DNA]</scope>
    <source>
        <strain evidence="1 2">Faydin-H70</strain>
    </source>
</reference>
<comment type="caution">
    <text evidence="1">The sequence shown here is derived from an EMBL/GenBank/DDBJ whole genome shotgun (WGS) entry which is preliminary data.</text>
</comment>
<evidence type="ECO:0000313" key="2">
    <source>
        <dbReference type="Proteomes" id="UP000700059"/>
    </source>
</evidence>
<dbReference type="Proteomes" id="UP000700059">
    <property type="component" value="Unassembled WGS sequence"/>
</dbReference>
<sequence>MKHKNLCIAEWQCFNVEDIKQVLGQNNAKIQAEKIFDELREFAQGEGNHIFLKFAGKKLKAQNYVGLIQTKSGFCVEILPKIFAKESEGYSQNCTCKEAKESQNAKCEVCAAKTLLLSMLKTLKNSPFKQSHLSSLKTQNLPLLEVFVLMFLEQCEGLIKRGIVSHYVLSEENRKFLKGKLLFNQNLKTNLVHKERFFTSSDEFSLNIAPNRLIKTTLEFLDKQNLSSQNQSKLTQIRFIFADIPQSQNIHKDFTQCHTAKQFKSYELLLLWCKIFLKKQSFTPYYRDSKAFALLFDMNVLFESFVANTMKKWLHNKEFREREGRQYEDFMKEFLENTDCIKTQECKKYLAQEKENGRKFLLKPDIVGYQREQEQLVFIADTKWKILNQDLKNISIPDVYQIWAYLSKYKCKKGFLIYPLLRDCESKRLTLEFKPEIPCFENKKASFSCVFFPLECK</sequence>
<name>A0ABS7JP37_9HELI</name>
<keyword evidence="2" id="KW-1185">Reference proteome</keyword>
<dbReference type="PANTHER" id="PTHR38733">
    <property type="entry name" value="PROTEIN MCRC"/>
    <property type="match status" value="1"/>
</dbReference>
<gene>
    <name evidence="1" type="ORF">K4G57_06785</name>
</gene>
<organism evidence="1 2">
    <name type="scientific">Helicobacter turcicus</name>
    <dbReference type="NCBI Taxonomy" id="2867412"/>
    <lineage>
        <taxon>Bacteria</taxon>
        <taxon>Pseudomonadati</taxon>
        <taxon>Campylobacterota</taxon>
        <taxon>Epsilonproteobacteria</taxon>
        <taxon>Campylobacterales</taxon>
        <taxon>Helicobacteraceae</taxon>
        <taxon>Helicobacter</taxon>
    </lineage>
</organism>
<protein>
    <submittedName>
        <fullName evidence="1">McrC family protein</fullName>
    </submittedName>
</protein>
<proteinExistence type="predicted"/>
<accession>A0ABS7JP37</accession>
<evidence type="ECO:0000313" key="1">
    <source>
        <dbReference type="EMBL" id="MBX7491166.1"/>
    </source>
</evidence>
<dbReference type="PANTHER" id="PTHR38733:SF1">
    <property type="entry name" value="TYPE IV METHYL-DIRECTED RESTRICTION ENZYME ECOKMCRBC"/>
    <property type="match status" value="1"/>
</dbReference>
<dbReference type="EMBL" id="JAIGYQ010000009">
    <property type="protein sequence ID" value="MBX7491166.1"/>
    <property type="molecule type" value="Genomic_DNA"/>
</dbReference>